<evidence type="ECO:0000313" key="2">
    <source>
        <dbReference type="WBParaSite" id="MCU_007417-RA"/>
    </source>
</evidence>
<name>A0A5K3FCY8_MESCO</name>
<proteinExistence type="predicted"/>
<reference evidence="2 3" key="1">
    <citation type="submission" date="2019-11" db="UniProtKB">
        <authorList>
            <consortium name="WormBaseParasite"/>
        </authorList>
    </citation>
    <scope>IDENTIFICATION</scope>
</reference>
<dbReference type="WBParaSite" id="MCU_007417-RC">
    <property type="protein sequence ID" value="MCU_007417-RC"/>
    <property type="gene ID" value="MCU_007417"/>
</dbReference>
<dbReference type="InterPro" id="IPR001611">
    <property type="entry name" value="Leu-rich_rpt"/>
</dbReference>
<evidence type="ECO:0000256" key="1">
    <source>
        <dbReference type="SAM" id="MobiDB-lite"/>
    </source>
</evidence>
<feature type="region of interest" description="Disordered" evidence="1">
    <location>
        <begin position="1"/>
        <end position="40"/>
    </location>
</feature>
<dbReference type="InterPro" id="IPR032675">
    <property type="entry name" value="LRR_dom_sf"/>
</dbReference>
<dbReference type="InterPro" id="IPR052394">
    <property type="entry name" value="LRR-containing"/>
</dbReference>
<dbReference type="SUPFAM" id="SSF52047">
    <property type="entry name" value="RNI-like"/>
    <property type="match status" value="1"/>
</dbReference>
<dbReference type="PANTHER" id="PTHR24114:SF2">
    <property type="entry name" value="F-BOX DOMAIN-CONTAINING PROTEIN-RELATED"/>
    <property type="match status" value="1"/>
</dbReference>
<dbReference type="Pfam" id="PF13516">
    <property type="entry name" value="LRR_6"/>
    <property type="match status" value="4"/>
</dbReference>
<dbReference type="AlphaFoldDB" id="A0A5K3FCY8"/>
<sequence>MQSKENLDDDDQQEAANVNDADKVFLNQKPNSYTQEDVGKAESTALGGEYNKKAISYPPLSETELYIQECSKRELIPIGCYVRNINSETLPLSYSNIGPDDFRPLSLSLRRNQTITVLNLNHNWLGDESIPLLCQVISENPNLVELKLADNQLSGKLAERFFDSLALATNLVTLDLSENQFDDAAATYIADLLSTSTTLTVLNISRNRLGENSALHIGRGLADSESLSELDISWNHICCSGKPMKQFARGLGLSKLTKLNYSFNGIGPSLGCKELVLGLKNSQFLEELDLSDNRISPQGCVILSKALATNKNLKKIKFGRNPFQSAGCFALLTGVLKNHASQLIELNFEDIVVNRDFKLLVDKAYNVLPNLRVIYGSKLITNDLTVYSLKLYAPHDSQPKKWLRALQNLQRMTNRPLLSFLNDADIDNDKLLSRYETTKALEMEPGAFYDYVYLDDCVWYKLEISHDYLCAALSPLYVSNLLS</sequence>
<dbReference type="SMART" id="SM00368">
    <property type="entry name" value="LRR_RI"/>
    <property type="match status" value="6"/>
</dbReference>
<dbReference type="PANTHER" id="PTHR24114">
    <property type="entry name" value="LEUCINE RICH REPEAT FAMILY PROTEIN"/>
    <property type="match status" value="1"/>
</dbReference>
<evidence type="ECO:0000313" key="3">
    <source>
        <dbReference type="WBParaSite" id="MCU_007417-RC"/>
    </source>
</evidence>
<dbReference type="WBParaSite" id="MCU_007417-RA">
    <property type="protein sequence ID" value="MCU_007417-RA"/>
    <property type="gene ID" value="MCU_007417"/>
</dbReference>
<protein>
    <submittedName>
        <fullName evidence="2 3">Ubiquitin-like domain-containing protein</fullName>
    </submittedName>
</protein>
<organism evidence="3">
    <name type="scientific">Mesocestoides corti</name>
    <name type="common">Flatworm</name>
    <dbReference type="NCBI Taxonomy" id="53468"/>
    <lineage>
        <taxon>Eukaryota</taxon>
        <taxon>Metazoa</taxon>
        <taxon>Spiralia</taxon>
        <taxon>Lophotrochozoa</taxon>
        <taxon>Platyhelminthes</taxon>
        <taxon>Cestoda</taxon>
        <taxon>Eucestoda</taxon>
        <taxon>Cyclophyllidea</taxon>
        <taxon>Mesocestoididae</taxon>
        <taxon>Mesocestoides</taxon>
    </lineage>
</organism>
<dbReference type="Gene3D" id="3.80.10.10">
    <property type="entry name" value="Ribonuclease Inhibitor"/>
    <property type="match status" value="1"/>
</dbReference>
<accession>A0A5K3FCY8</accession>